<evidence type="ECO:0000256" key="6">
    <source>
        <dbReference type="ARBA" id="ARBA00023136"/>
    </source>
</evidence>
<keyword evidence="5 7" id="KW-1133">Transmembrane helix</keyword>
<organism evidence="12">
    <name type="scientific">Shewanella oncorhynchi</name>
    <dbReference type="NCBI Taxonomy" id="2726434"/>
    <lineage>
        <taxon>Bacteria</taxon>
        <taxon>Pseudomonadati</taxon>
        <taxon>Pseudomonadota</taxon>
        <taxon>Gammaproteobacteria</taxon>
        <taxon>Alteromonadales</taxon>
        <taxon>Shewanellaceae</taxon>
        <taxon>Shewanella</taxon>
    </lineage>
</organism>
<comment type="subcellular location">
    <subcellularLocation>
        <location evidence="7">Cell inner membrane</location>
        <topology evidence="7">Multi-pass membrane protein</topology>
    </subcellularLocation>
    <subcellularLocation>
        <location evidence="1">Cell membrane</location>
        <topology evidence="1">Multi-pass membrane protein</topology>
    </subcellularLocation>
</comment>
<sequence length="552" mass="61333">MHRYLALVFALLIPLLSLSSQAQTEPVTATESPSSTPVTLKTELAMLQQAIDTDIRKLKNAKGELKTIVEYRIQNKTLQLRNKIKDLLEATPIDKAFLQPLIQGQLNYIQQIDAYIDDNISKLEQQLGSSTDDATLLEISKRELEKDTYYKQQLETLTWLEQVGQDISEAQKSLMQILVARADTLESLVTYTQQQLQAAIDTATNAGKDVTSAQTSHVMMLKERLAQNSQSLNIDISLLDALGHDTAALKKTLFSVSGDITQDVLNFDVASSLVEQWLNTAQEQAINHGPTVVFKLFVFCLILFIAGLAGKLAKQIVKNTVSNSKLNLSKLLQDFFTSLSGKAVFTIGLLIALSQLGIELGPLLAGFGIAGVIIGFALQDTLSNFASGMMILIYRPYDVGDLINAAGVTGRVSHMSLVSTTIKTMDNQRLIIPNNKIWGDTINNITAEHQRRVDMTFGISYSDSIEQAEAILKSIVEAHPKVQPLPEPTIKLHLLSESSVDFIVRPWAKPEDYWEVYWDITREVKMRFDAEGISIPFPQRDVHIYQTTKSPL</sequence>
<feature type="signal peptide" evidence="8">
    <location>
        <begin position="1"/>
        <end position="22"/>
    </location>
</feature>
<dbReference type="InterPro" id="IPR010920">
    <property type="entry name" value="LSM_dom_sf"/>
</dbReference>
<name>A0AA50Q2Y6_9GAMM</name>
<keyword evidence="7" id="KW-0406">Ion transport</keyword>
<comment type="subunit">
    <text evidence="7">Homoheptamer.</text>
</comment>
<dbReference type="SUPFAM" id="SSF82861">
    <property type="entry name" value="Mechanosensitive channel protein MscS (YggB), transmembrane region"/>
    <property type="match status" value="1"/>
</dbReference>
<dbReference type="InterPro" id="IPR049142">
    <property type="entry name" value="MS_channel_1st"/>
</dbReference>
<reference evidence="12" key="1">
    <citation type="submission" date="2023-08" db="EMBL/GenBank/DDBJ databases">
        <title>Complete genome sequence of Shewanella oncorhynchi Z-P2, a siderophore putrebactin-producing bacterium.</title>
        <authorList>
            <person name="Zhang Y."/>
        </authorList>
    </citation>
    <scope>NUCLEOTIDE SEQUENCE</scope>
    <source>
        <strain evidence="12">Z-P2</strain>
    </source>
</reference>
<keyword evidence="4 7" id="KW-0812">Transmembrane</keyword>
<accession>A0AA50Q2Y6</accession>
<feature type="chain" id="PRO_5041361342" description="Small-conductance mechanosensitive channel" evidence="8">
    <location>
        <begin position="23"/>
        <end position="552"/>
    </location>
</feature>
<feature type="domain" description="Mechanosensitive ion channel MscS C-terminal" evidence="10">
    <location>
        <begin position="453"/>
        <end position="535"/>
    </location>
</feature>
<evidence type="ECO:0000256" key="2">
    <source>
        <dbReference type="ARBA" id="ARBA00008017"/>
    </source>
</evidence>
<evidence type="ECO:0000259" key="10">
    <source>
        <dbReference type="Pfam" id="PF21082"/>
    </source>
</evidence>
<dbReference type="Gene3D" id="3.30.70.100">
    <property type="match status" value="1"/>
</dbReference>
<dbReference type="PANTHER" id="PTHR30221">
    <property type="entry name" value="SMALL-CONDUCTANCE MECHANOSENSITIVE CHANNEL"/>
    <property type="match status" value="1"/>
</dbReference>
<evidence type="ECO:0000256" key="1">
    <source>
        <dbReference type="ARBA" id="ARBA00004651"/>
    </source>
</evidence>
<dbReference type="Pfam" id="PF21088">
    <property type="entry name" value="MS_channel_1st"/>
    <property type="match status" value="1"/>
</dbReference>
<dbReference type="InterPro" id="IPR045275">
    <property type="entry name" value="MscS_archaea/bacteria_type"/>
</dbReference>
<feature type="transmembrane region" description="Helical" evidence="7">
    <location>
        <begin position="360"/>
        <end position="378"/>
    </location>
</feature>
<evidence type="ECO:0000256" key="5">
    <source>
        <dbReference type="ARBA" id="ARBA00022989"/>
    </source>
</evidence>
<comment type="similarity">
    <text evidence="2 7">Belongs to the MscS (TC 1.A.23) family.</text>
</comment>
<dbReference type="InterPro" id="IPR011014">
    <property type="entry name" value="MscS_channel_TM-2"/>
</dbReference>
<comment type="caution">
    <text evidence="7">Lacks conserved residue(s) required for the propagation of feature annotation.</text>
</comment>
<evidence type="ECO:0000259" key="11">
    <source>
        <dbReference type="Pfam" id="PF21088"/>
    </source>
</evidence>
<dbReference type="GO" id="GO:0005886">
    <property type="term" value="C:plasma membrane"/>
    <property type="evidence" value="ECO:0007669"/>
    <property type="project" value="UniProtKB-SubCell"/>
</dbReference>
<dbReference type="SUPFAM" id="SSF50182">
    <property type="entry name" value="Sm-like ribonucleoproteins"/>
    <property type="match status" value="1"/>
</dbReference>
<protein>
    <recommendedName>
        <fullName evidence="7">Small-conductance mechanosensitive channel</fullName>
    </recommendedName>
</protein>
<feature type="transmembrane region" description="Helical" evidence="7">
    <location>
        <begin position="331"/>
        <end position="354"/>
    </location>
</feature>
<dbReference type="Pfam" id="PF00924">
    <property type="entry name" value="MS_channel_2nd"/>
    <property type="match status" value="1"/>
</dbReference>
<evidence type="ECO:0000256" key="8">
    <source>
        <dbReference type="SAM" id="SignalP"/>
    </source>
</evidence>
<evidence type="ECO:0000256" key="7">
    <source>
        <dbReference type="RuleBase" id="RU369025"/>
    </source>
</evidence>
<gene>
    <name evidence="12" type="ORF">RA178_19205</name>
</gene>
<dbReference type="AlphaFoldDB" id="A0AA50Q2Y6"/>
<keyword evidence="3" id="KW-1003">Cell membrane</keyword>
<keyword evidence="7" id="KW-0997">Cell inner membrane</keyword>
<dbReference type="GO" id="GO:0008381">
    <property type="term" value="F:mechanosensitive monoatomic ion channel activity"/>
    <property type="evidence" value="ECO:0007669"/>
    <property type="project" value="InterPro"/>
</dbReference>
<keyword evidence="6 7" id="KW-0472">Membrane</keyword>
<dbReference type="InterPro" id="IPR006685">
    <property type="entry name" value="MscS_channel_2nd"/>
</dbReference>
<evidence type="ECO:0000256" key="3">
    <source>
        <dbReference type="ARBA" id="ARBA00022475"/>
    </source>
</evidence>
<keyword evidence="8" id="KW-0732">Signal</keyword>
<dbReference type="Pfam" id="PF21082">
    <property type="entry name" value="MS_channel_3rd"/>
    <property type="match status" value="1"/>
</dbReference>
<dbReference type="Proteomes" id="UP001236800">
    <property type="component" value="Chromosome"/>
</dbReference>
<dbReference type="InterPro" id="IPR049278">
    <property type="entry name" value="MS_channel_C"/>
</dbReference>
<dbReference type="EMBL" id="CP132914">
    <property type="protein sequence ID" value="WMB72519.1"/>
    <property type="molecule type" value="Genomic_DNA"/>
</dbReference>
<dbReference type="Gene3D" id="1.10.287.1260">
    <property type="match status" value="1"/>
</dbReference>
<dbReference type="GeneID" id="301341358"/>
<dbReference type="InterPro" id="IPR023408">
    <property type="entry name" value="MscS_beta-dom_sf"/>
</dbReference>
<keyword evidence="7" id="KW-0813">Transport</keyword>
<proteinExistence type="inferred from homology"/>
<dbReference type="InterPro" id="IPR011066">
    <property type="entry name" value="MscS_channel_C_sf"/>
</dbReference>
<keyword evidence="7" id="KW-0407">Ion channel</keyword>
<evidence type="ECO:0000313" key="12">
    <source>
        <dbReference type="EMBL" id="WMB72519.1"/>
    </source>
</evidence>
<feature type="domain" description="Mechanosensitive ion channel transmembrane helices 2/3" evidence="11">
    <location>
        <begin position="344"/>
        <end position="379"/>
    </location>
</feature>
<dbReference type="RefSeq" id="WP_173496257.1">
    <property type="nucleotide sequence ID" value="NZ_CP132914.1"/>
</dbReference>
<feature type="domain" description="Mechanosensitive ion channel MscS" evidence="9">
    <location>
        <begin position="380"/>
        <end position="446"/>
    </location>
</feature>
<dbReference type="SUPFAM" id="SSF82689">
    <property type="entry name" value="Mechanosensitive channel protein MscS (YggB), C-terminal domain"/>
    <property type="match status" value="1"/>
</dbReference>
<dbReference type="KEGG" id="sog:RA178_19205"/>
<dbReference type="PANTHER" id="PTHR30221:SF1">
    <property type="entry name" value="SMALL-CONDUCTANCE MECHANOSENSITIVE CHANNEL"/>
    <property type="match status" value="1"/>
</dbReference>
<comment type="function">
    <text evidence="7">Mechanosensitive channel that participates in the regulation of osmotic pressure changes within the cell, opening in response to stretch forces in the membrane lipid bilayer, without the need for other proteins. Contributes to normal resistance to hypoosmotic shock. Forms an ion channel of 1.0 nanosiemens conductance with a slight preference for anions.</text>
</comment>
<feature type="transmembrane region" description="Helical" evidence="7">
    <location>
        <begin position="292"/>
        <end position="310"/>
    </location>
</feature>
<evidence type="ECO:0000256" key="4">
    <source>
        <dbReference type="ARBA" id="ARBA00022692"/>
    </source>
</evidence>
<dbReference type="Gene3D" id="2.30.30.60">
    <property type="match status" value="1"/>
</dbReference>
<evidence type="ECO:0000259" key="9">
    <source>
        <dbReference type="Pfam" id="PF00924"/>
    </source>
</evidence>